<dbReference type="InterPro" id="IPR040025">
    <property type="entry name" value="Znf622/Rei1/Reh1"/>
</dbReference>
<evidence type="ECO:0000259" key="10">
    <source>
        <dbReference type="PROSITE" id="PS00028"/>
    </source>
</evidence>
<dbReference type="AlphaFoldDB" id="A0A9N9THH6"/>
<dbReference type="PANTHER" id="PTHR13182">
    <property type="entry name" value="ZINC FINGER PROTEIN 622"/>
    <property type="match status" value="1"/>
</dbReference>
<dbReference type="EMBL" id="OU900095">
    <property type="protein sequence ID" value="CAG9858661.1"/>
    <property type="molecule type" value="Genomic_DNA"/>
</dbReference>
<dbReference type="InterPro" id="IPR036236">
    <property type="entry name" value="Znf_C2H2_sf"/>
</dbReference>
<accession>A0A9N9THH6</accession>
<keyword evidence="6" id="KW-0863">Zinc-finger</keyword>
<keyword evidence="12" id="KW-1185">Reference proteome</keyword>
<sequence length="372" mass="43247">MSETKNAFKESFTCISCRVAFKDAELQRSHYKTDWHRYNLKRKVADLPPVTSEEFQIRVYNQRNADELQKQDKSVHCLACCKVFGNQNAYDNHLNSKKHKENEKSRSLNDVSEANAKTNEKIEKVSRESVSEVEEVDSDEWDEFSENPIDNNECLFCPHQSNNFYKNLDHMTIVHSFFIPDIEYCTDLEGLLRYLGEKVSEGFMCLWCNENGKTFHTSEAAKQHMVDKGHCKMIHDGIALAEYADFYDYSSSYPDAEETSVDTNEEVSIPELDGSDYQLVLPSGAVVGHRSLMRYYKQSINPNMAVVPSKNNRKLHKVLAQYKSLGWTETQQAVAARKARDFHFLKRMHYNMRMGVKNNSLLQKHFRRQVQF</sequence>
<evidence type="ECO:0000256" key="2">
    <source>
        <dbReference type="ARBA" id="ARBA00022490"/>
    </source>
</evidence>
<keyword evidence="7" id="KW-0862">Zinc</keyword>
<dbReference type="InterPro" id="IPR041661">
    <property type="entry name" value="ZN622/Rei1/Reh1_Znf-C2H2"/>
</dbReference>
<comment type="similarity">
    <text evidence="8">Belongs to the REI1 family.</text>
</comment>
<proteinExistence type="inferred from homology"/>
<dbReference type="SMART" id="SM00355">
    <property type="entry name" value="ZnF_C2H2"/>
    <property type="match status" value="4"/>
</dbReference>
<evidence type="ECO:0000256" key="5">
    <source>
        <dbReference type="ARBA" id="ARBA00022737"/>
    </source>
</evidence>
<feature type="domain" description="C2H2-type" evidence="10">
    <location>
        <begin position="14"/>
        <end position="36"/>
    </location>
</feature>
<dbReference type="Pfam" id="PF12756">
    <property type="entry name" value="zf-C2H2_2"/>
    <property type="match status" value="1"/>
</dbReference>
<name>A0A9N9THH6_PHYSR</name>
<dbReference type="GO" id="GO:0003676">
    <property type="term" value="F:nucleic acid binding"/>
    <property type="evidence" value="ECO:0007669"/>
    <property type="project" value="InterPro"/>
</dbReference>
<keyword evidence="2" id="KW-0963">Cytoplasm</keyword>
<gene>
    <name evidence="11" type="ORF">PHYEVI_LOCUS5050</name>
</gene>
<evidence type="ECO:0000256" key="6">
    <source>
        <dbReference type="ARBA" id="ARBA00022771"/>
    </source>
</evidence>
<comment type="subcellular location">
    <subcellularLocation>
        <location evidence="1">Cytoplasm</location>
    </subcellularLocation>
</comment>
<feature type="compositionally biased region" description="Basic and acidic residues" evidence="9">
    <location>
        <begin position="118"/>
        <end position="129"/>
    </location>
</feature>
<reference evidence="11" key="1">
    <citation type="submission" date="2022-01" db="EMBL/GenBank/DDBJ databases">
        <authorList>
            <person name="King R."/>
        </authorList>
    </citation>
    <scope>NUCLEOTIDE SEQUENCE</scope>
</reference>
<evidence type="ECO:0000256" key="4">
    <source>
        <dbReference type="ARBA" id="ARBA00022723"/>
    </source>
</evidence>
<dbReference type="InterPro" id="IPR013087">
    <property type="entry name" value="Znf_C2H2_type"/>
</dbReference>
<evidence type="ECO:0000256" key="3">
    <source>
        <dbReference type="ARBA" id="ARBA00022517"/>
    </source>
</evidence>
<keyword evidence="5" id="KW-0677">Repeat</keyword>
<dbReference type="SMART" id="SM00451">
    <property type="entry name" value="ZnF_U1"/>
    <property type="match status" value="2"/>
</dbReference>
<dbReference type="SUPFAM" id="SSF57667">
    <property type="entry name" value="beta-beta-alpha zinc fingers"/>
    <property type="match status" value="2"/>
</dbReference>
<evidence type="ECO:0000313" key="12">
    <source>
        <dbReference type="Proteomes" id="UP001153712"/>
    </source>
</evidence>
<dbReference type="Pfam" id="PF12171">
    <property type="entry name" value="zf-C2H2_jaz"/>
    <property type="match status" value="1"/>
</dbReference>
<dbReference type="Proteomes" id="UP001153712">
    <property type="component" value="Chromosome 2"/>
</dbReference>
<evidence type="ECO:0000256" key="1">
    <source>
        <dbReference type="ARBA" id="ARBA00004496"/>
    </source>
</evidence>
<evidence type="ECO:0000256" key="7">
    <source>
        <dbReference type="ARBA" id="ARBA00022833"/>
    </source>
</evidence>
<dbReference type="GO" id="GO:0008270">
    <property type="term" value="F:zinc ion binding"/>
    <property type="evidence" value="ECO:0007669"/>
    <property type="project" value="UniProtKB-KW"/>
</dbReference>
<evidence type="ECO:0000256" key="8">
    <source>
        <dbReference type="ARBA" id="ARBA00034126"/>
    </source>
</evidence>
<evidence type="ECO:0000256" key="9">
    <source>
        <dbReference type="SAM" id="MobiDB-lite"/>
    </source>
</evidence>
<feature type="domain" description="C2H2-type" evidence="10">
    <location>
        <begin position="77"/>
        <end position="99"/>
    </location>
</feature>
<feature type="compositionally biased region" description="Polar residues" evidence="9">
    <location>
        <begin position="108"/>
        <end position="117"/>
    </location>
</feature>
<organism evidence="11 12">
    <name type="scientific">Phyllotreta striolata</name>
    <name type="common">Striped flea beetle</name>
    <name type="synonym">Crioceris striolata</name>
    <dbReference type="NCBI Taxonomy" id="444603"/>
    <lineage>
        <taxon>Eukaryota</taxon>
        <taxon>Metazoa</taxon>
        <taxon>Ecdysozoa</taxon>
        <taxon>Arthropoda</taxon>
        <taxon>Hexapoda</taxon>
        <taxon>Insecta</taxon>
        <taxon>Pterygota</taxon>
        <taxon>Neoptera</taxon>
        <taxon>Endopterygota</taxon>
        <taxon>Coleoptera</taxon>
        <taxon>Polyphaga</taxon>
        <taxon>Cucujiformia</taxon>
        <taxon>Chrysomeloidea</taxon>
        <taxon>Chrysomelidae</taxon>
        <taxon>Galerucinae</taxon>
        <taxon>Alticini</taxon>
        <taxon>Phyllotreta</taxon>
    </lineage>
</organism>
<dbReference type="GO" id="GO:0042273">
    <property type="term" value="P:ribosomal large subunit biogenesis"/>
    <property type="evidence" value="ECO:0007669"/>
    <property type="project" value="TreeGrafter"/>
</dbReference>
<dbReference type="PROSITE" id="PS00028">
    <property type="entry name" value="ZINC_FINGER_C2H2_1"/>
    <property type="match status" value="2"/>
</dbReference>
<dbReference type="InterPro" id="IPR003604">
    <property type="entry name" value="Matrin/U1-like-C_Znf_C2H2"/>
</dbReference>
<dbReference type="Gene3D" id="3.30.160.60">
    <property type="entry name" value="Classic Zinc Finger"/>
    <property type="match status" value="1"/>
</dbReference>
<keyword evidence="3" id="KW-0690">Ribosome biogenesis</keyword>
<dbReference type="GO" id="GO:0005737">
    <property type="term" value="C:cytoplasm"/>
    <property type="evidence" value="ECO:0007669"/>
    <property type="project" value="UniProtKB-SubCell"/>
</dbReference>
<dbReference type="InterPro" id="IPR022755">
    <property type="entry name" value="Znf_C2H2_jaz"/>
</dbReference>
<protein>
    <recommendedName>
        <fullName evidence="10">C2H2-type domain-containing protein</fullName>
    </recommendedName>
</protein>
<dbReference type="PANTHER" id="PTHR13182:SF8">
    <property type="entry name" value="CYTOPLASMIC 60S SUBUNIT BIOGENESIS FACTOR ZNF622"/>
    <property type="match status" value="1"/>
</dbReference>
<keyword evidence="4" id="KW-0479">Metal-binding</keyword>
<feature type="region of interest" description="Disordered" evidence="9">
    <location>
        <begin position="92"/>
        <end position="129"/>
    </location>
</feature>
<dbReference type="OrthoDB" id="19329at2759"/>
<evidence type="ECO:0000313" key="11">
    <source>
        <dbReference type="EMBL" id="CAG9858661.1"/>
    </source>
</evidence>
<dbReference type="GO" id="GO:0030687">
    <property type="term" value="C:preribosome, large subunit precursor"/>
    <property type="evidence" value="ECO:0007669"/>
    <property type="project" value="TreeGrafter"/>
</dbReference>